<dbReference type="CDD" id="cd06529">
    <property type="entry name" value="S24_LexA-like"/>
    <property type="match status" value="1"/>
</dbReference>
<dbReference type="InterPro" id="IPR014124">
    <property type="entry name" value="Pept_S26A_Sod_Ni_maturase"/>
</dbReference>
<dbReference type="GO" id="GO:0006508">
    <property type="term" value="P:proteolysis"/>
    <property type="evidence" value="ECO:0007669"/>
    <property type="project" value="UniProtKB-KW"/>
</dbReference>
<keyword evidence="7" id="KW-1185">Reference proteome</keyword>
<evidence type="ECO:0000256" key="1">
    <source>
        <dbReference type="ARBA" id="ARBA00004370"/>
    </source>
</evidence>
<dbReference type="NCBIfam" id="TIGR02754">
    <property type="entry name" value="sod_Ni_protease"/>
    <property type="match status" value="1"/>
</dbReference>
<sequence length="131" mass="13879">MKSRGAAGLLAAGGALAAGGVLLARRRLRAVAVTGESMLPALRPGDWLLVRNGARVSAGDVVVARHPLRPGTLVVKRAAFRSGDGWWLESDNQGAAGRQDSWDFDAVPDRLVLGRVVARYWPSPRVFPAGD</sequence>
<dbReference type="EMBL" id="JACJIA010000001">
    <property type="protein sequence ID" value="MBA8948950.1"/>
    <property type="molecule type" value="Genomic_DNA"/>
</dbReference>
<evidence type="ECO:0000313" key="6">
    <source>
        <dbReference type="EMBL" id="MBA8948950.1"/>
    </source>
</evidence>
<dbReference type="Gene3D" id="2.10.109.10">
    <property type="entry name" value="Umud Fragment, subunit A"/>
    <property type="match status" value="1"/>
</dbReference>
<keyword evidence="2 6" id="KW-0645">Protease</keyword>
<feature type="domain" description="Peptidase S24/S26A/S26B/S26C" evidence="5">
    <location>
        <begin position="24"/>
        <end position="93"/>
    </location>
</feature>
<proteinExistence type="predicted"/>
<dbReference type="InterPro" id="IPR019756">
    <property type="entry name" value="Pept_S26A_signal_pept_1_Ser-AS"/>
</dbReference>
<dbReference type="SUPFAM" id="SSF51306">
    <property type="entry name" value="LexA/Signal peptidase"/>
    <property type="match status" value="1"/>
</dbReference>
<dbReference type="PANTHER" id="PTHR12383">
    <property type="entry name" value="PROTEASE FAMILY S26 MITOCHONDRIAL INNER MEMBRANE PROTEASE-RELATED"/>
    <property type="match status" value="1"/>
</dbReference>
<dbReference type="InterPro" id="IPR036286">
    <property type="entry name" value="LexA/Signal_pep-like_sf"/>
</dbReference>
<dbReference type="PANTHER" id="PTHR12383:SF16">
    <property type="entry name" value="MITOCHONDRIAL INNER MEMBRANE PROTEASE SUBUNIT 1"/>
    <property type="match status" value="1"/>
</dbReference>
<comment type="caution">
    <text evidence="6">The sequence shown here is derived from an EMBL/GenBank/DDBJ whole genome shotgun (WGS) entry which is preliminary data.</text>
</comment>
<name>A0A7W3LIX5_ACTNM</name>
<keyword evidence="4" id="KW-0472">Membrane</keyword>
<dbReference type="AlphaFoldDB" id="A0A7W3LIX5"/>
<evidence type="ECO:0000256" key="3">
    <source>
        <dbReference type="ARBA" id="ARBA00022801"/>
    </source>
</evidence>
<dbReference type="GO" id="GO:0016020">
    <property type="term" value="C:membrane"/>
    <property type="evidence" value="ECO:0007669"/>
    <property type="project" value="UniProtKB-SubCell"/>
</dbReference>
<comment type="subcellular location">
    <subcellularLocation>
        <location evidence="1">Membrane</location>
    </subcellularLocation>
</comment>
<dbReference type="InterPro" id="IPR039418">
    <property type="entry name" value="LexA-like"/>
</dbReference>
<dbReference type="GO" id="GO:0004252">
    <property type="term" value="F:serine-type endopeptidase activity"/>
    <property type="evidence" value="ECO:0007669"/>
    <property type="project" value="InterPro"/>
</dbReference>
<dbReference type="Pfam" id="PF00717">
    <property type="entry name" value="Peptidase_S24"/>
    <property type="match status" value="1"/>
</dbReference>
<dbReference type="PROSITE" id="PS00501">
    <property type="entry name" value="SPASE_I_1"/>
    <property type="match status" value="1"/>
</dbReference>
<evidence type="ECO:0000259" key="5">
    <source>
        <dbReference type="Pfam" id="PF00717"/>
    </source>
</evidence>
<organism evidence="6 7">
    <name type="scientific">Actinomadura namibiensis</name>
    <dbReference type="NCBI Taxonomy" id="182080"/>
    <lineage>
        <taxon>Bacteria</taxon>
        <taxon>Bacillati</taxon>
        <taxon>Actinomycetota</taxon>
        <taxon>Actinomycetes</taxon>
        <taxon>Streptosporangiales</taxon>
        <taxon>Thermomonosporaceae</taxon>
        <taxon>Actinomadura</taxon>
    </lineage>
</organism>
<keyword evidence="3" id="KW-0378">Hydrolase</keyword>
<dbReference type="RefSeq" id="WP_220508868.1">
    <property type="nucleotide sequence ID" value="NZ_BAAALP010000006.1"/>
</dbReference>
<evidence type="ECO:0000256" key="4">
    <source>
        <dbReference type="ARBA" id="ARBA00023136"/>
    </source>
</evidence>
<gene>
    <name evidence="6" type="ORF">HNR61_000548</name>
</gene>
<accession>A0A7W3LIX5</accession>
<protein>
    <submittedName>
        <fullName evidence="6">Nickel-type superoxide dismutase maturation protease</fullName>
    </submittedName>
</protein>
<dbReference type="InterPro" id="IPR015927">
    <property type="entry name" value="Peptidase_S24_S26A/B/C"/>
</dbReference>
<dbReference type="InterPro" id="IPR052064">
    <property type="entry name" value="Mito_IMP1_subunit"/>
</dbReference>
<dbReference type="Proteomes" id="UP000572680">
    <property type="component" value="Unassembled WGS sequence"/>
</dbReference>
<evidence type="ECO:0000256" key="2">
    <source>
        <dbReference type="ARBA" id="ARBA00022670"/>
    </source>
</evidence>
<evidence type="ECO:0000313" key="7">
    <source>
        <dbReference type="Proteomes" id="UP000572680"/>
    </source>
</evidence>
<reference evidence="6 7" key="1">
    <citation type="submission" date="2020-08" db="EMBL/GenBank/DDBJ databases">
        <title>Genomic Encyclopedia of Type Strains, Phase IV (KMG-IV): sequencing the most valuable type-strain genomes for metagenomic binning, comparative biology and taxonomic classification.</title>
        <authorList>
            <person name="Goeker M."/>
        </authorList>
    </citation>
    <scope>NUCLEOTIDE SEQUENCE [LARGE SCALE GENOMIC DNA]</scope>
    <source>
        <strain evidence="6 7">DSM 44197</strain>
    </source>
</reference>